<dbReference type="AlphaFoldDB" id="A0A2S2BYI8"/>
<feature type="transmembrane region" description="Helical" evidence="1">
    <location>
        <begin position="99"/>
        <end position="122"/>
    </location>
</feature>
<keyword evidence="3" id="KW-1185">Reference proteome</keyword>
<keyword evidence="1" id="KW-0812">Transmembrane</keyword>
<keyword evidence="1" id="KW-1133">Transmembrane helix</keyword>
<keyword evidence="1" id="KW-0472">Membrane</keyword>
<reference evidence="2 3" key="1">
    <citation type="submission" date="2017-05" db="EMBL/GenBank/DDBJ databases">
        <title>Isolation of Rhodococcus sp. S2-17 biodegrading of BP-3.</title>
        <authorList>
            <person name="Lee Y."/>
            <person name="Kim K.H."/>
            <person name="Chun B.H."/>
            <person name="Jung H.S."/>
            <person name="Jeon C.O."/>
        </authorList>
    </citation>
    <scope>NUCLEOTIDE SEQUENCE [LARGE SCALE GENOMIC DNA]</scope>
    <source>
        <strain evidence="2 3">S2-17</strain>
    </source>
</reference>
<gene>
    <name evidence="2" type="ORF">CBI38_21045</name>
</gene>
<feature type="transmembrane region" description="Helical" evidence="1">
    <location>
        <begin position="20"/>
        <end position="41"/>
    </location>
</feature>
<proteinExistence type="predicted"/>
<name>A0A2S2BYI8_9NOCA</name>
<evidence type="ECO:0000313" key="3">
    <source>
        <dbReference type="Proteomes" id="UP000245711"/>
    </source>
</evidence>
<dbReference type="OrthoDB" id="3699727at2"/>
<dbReference type="KEGG" id="roz:CBI38_21045"/>
<dbReference type="EMBL" id="CP021354">
    <property type="protein sequence ID" value="AWK73687.1"/>
    <property type="molecule type" value="Genomic_DNA"/>
</dbReference>
<sequence>MAVGTAEIREHTDVLARATLALLVFDGFLCAVLAVLFLPLYLGATPFPVSILVAGAVNVALVIAARSATGRVGAAVLPLVGWIVGFLLCMLGGPGGDVLLLASVWTLLLFLGALIPPAAYLWKVGSAVPPTSPVPA</sequence>
<evidence type="ECO:0000313" key="2">
    <source>
        <dbReference type="EMBL" id="AWK73687.1"/>
    </source>
</evidence>
<organism evidence="2 3">
    <name type="scientific">Rhodococcus oxybenzonivorans</name>
    <dbReference type="NCBI Taxonomy" id="1990687"/>
    <lineage>
        <taxon>Bacteria</taxon>
        <taxon>Bacillati</taxon>
        <taxon>Actinomycetota</taxon>
        <taxon>Actinomycetes</taxon>
        <taxon>Mycobacteriales</taxon>
        <taxon>Nocardiaceae</taxon>
        <taxon>Rhodococcus</taxon>
    </lineage>
</organism>
<dbReference type="RefSeq" id="WP_109331919.1">
    <property type="nucleotide sequence ID" value="NZ_CP021354.1"/>
</dbReference>
<feature type="transmembrane region" description="Helical" evidence="1">
    <location>
        <begin position="72"/>
        <end position="93"/>
    </location>
</feature>
<feature type="transmembrane region" description="Helical" evidence="1">
    <location>
        <begin position="47"/>
        <end position="65"/>
    </location>
</feature>
<protein>
    <submittedName>
        <fullName evidence="2">Uncharacterized protein</fullName>
    </submittedName>
</protein>
<evidence type="ECO:0000256" key="1">
    <source>
        <dbReference type="SAM" id="Phobius"/>
    </source>
</evidence>
<accession>A0A2S2BYI8</accession>
<dbReference type="Proteomes" id="UP000245711">
    <property type="component" value="Chromosome"/>
</dbReference>